<evidence type="ECO:0000313" key="5">
    <source>
        <dbReference type="Proteomes" id="UP000258309"/>
    </source>
</evidence>
<proteinExistence type="inferred from homology"/>
<dbReference type="InterPro" id="IPR036259">
    <property type="entry name" value="MFS_trans_sf"/>
</dbReference>
<evidence type="ECO:0000256" key="3">
    <source>
        <dbReference type="SAM" id="Phobius"/>
    </source>
</evidence>
<name>A0A3E2H7B4_SCYLI</name>
<reference evidence="4 5" key="1">
    <citation type="submission" date="2018-05" db="EMBL/GenBank/DDBJ databases">
        <title>Draft genome sequence of Scytalidium lignicola DSM 105466, a ubiquitous saprotrophic fungus.</title>
        <authorList>
            <person name="Buettner E."/>
            <person name="Gebauer A.M."/>
            <person name="Hofrichter M."/>
            <person name="Liers C."/>
            <person name="Kellner H."/>
        </authorList>
    </citation>
    <scope>NUCLEOTIDE SEQUENCE [LARGE SCALE GENOMIC DNA]</scope>
    <source>
        <strain evidence="4 5">DSM 105466</strain>
    </source>
</reference>
<organism evidence="4 5">
    <name type="scientific">Scytalidium lignicola</name>
    <name type="common">Hyphomycete</name>
    <dbReference type="NCBI Taxonomy" id="5539"/>
    <lineage>
        <taxon>Eukaryota</taxon>
        <taxon>Fungi</taxon>
        <taxon>Dikarya</taxon>
        <taxon>Ascomycota</taxon>
        <taxon>Pezizomycotina</taxon>
        <taxon>Leotiomycetes</taxon>
        <taxon>Leotiomycetes incertae sedis</taxon>
        <taxon>Scytalidium</taxon>
    </lineage>
</organism>
<keyword evidence="3" id="KW-1133">Transmembrane helix</keyword>
<feature type="transmembrane region" description="Helical" evidence="3">
    <location>
        <begin position="90"/>
        <end position="113"/>
    </location>
</feature>
<keyword evidence="3" id="KW-0812">Transmembrane</keyword>
<comment type="caution">
    <text evidence="4">The sequence shown here is derived from an EMBL/GenBank/DDBJ whole genome shotgun (WGS) entry which is preliminary data.</text>
</comment>
<keyword evidence="5" id="KW-1185">Reference proteome</keyword>
<keyword evidence="3" id="KW-0472">Membrane</keyword>
<gene>
    <name evidence="4" type="ORF">B7463_g7023</name>
</gene>
<dbReference type="SUPFAM" id="SSF103473">
    <property type="entry name" value="MFS general substrate transporter"/>
    <property type="match status" value="1"/>
</dbReference>
<dbReference type="OrthoDB" id="2213137at2759"/>
<evidence type="ECO:0000313" key="4">
    <source>
        <dbReference type="EMBL" id="RFU29296.1"/>
    </source>
</evidence>
<accession>A0A3E2H7B4</accession>
<dbReference type="Proteomes" id="UP000258309">
    <property type="component" value="Unassembled WGS sequence"/>
</dbReference>
<feature type="transmembrane region" description="Helical" evidence="3">
    <location>
        <begin position="292"/>
        <end position="311"/>
    </location>
</feature>
<feature type="non-terminal residue" evidence="4">
    <location>
        <position position="476"/>
    </location>
</feature>
<dbReference type="GO" id="GO:0016020">
    <property type="term" value="C:membrane"/>
    <property type="evidence" value="ECO:0007669"/>
    <property type="project" value="UniProtKB-SubCell"/>
</dbReference>
<dbReference type="InterPro" id="IPR050327">
    <property type="entry name" value="Proton-linked_MCT"/>
</dbReference>
<dbReference type="PANTHER" id="PTHR11360:SF315">
    <property type="entry name" value="TRANSPORTER MCH2-RELATED"/>
    <property type="match status" value="1"/>
</dbReference>
<evidence type="ECO:0000256" key="2">
    <source>
        <dbReference type="ARBA" id="ARBA00006727"/>
    </source>
</evidence>
<comment type="similarity">
    <text evidence="2">Belongs to the major facilitator superfamily. Monocarboxylate porter (TC 2.A.1.13) family.</text>
</comment>
<comment type="subcellular location">
    <subcellularLocation>
        <location evidence="1">Membrane</location>
        <topology evidence="1">Multi-pass membrane protein</topology>
    </subcellularLocation>
</comment>
<feature type="transmembrane region" description="Helical" evidence="3">
    <location>
        <begin position="316"/>
        <end position="334"/>
    </location>
</feature>
<feature type="transmembrane region" description="Helical" evidence="3">
    <location>
        <begin position="119"/>
        <end position="140"/>
    </location>
</feature>
<dbReference type="EMBL" id="NCSJ02000133">
    <property type="protein sequence ID" value="RFU29296.1"/>
    <property type="molecule type" value="Genomic_DNA"/>
</dbReference>
<sequence length="476" mass="51530">MIQETPAGETIAPEDTPPDGGYGWVCVACVFWNNAHHWGITSAYAVFLSYFTTNKTFQNASSLDYAFIGGLSVSQALLISPIASTITRKFNINVTILLGVIFETAALLGASFSHKIWQLYLSQGICFGWGIGFQYVSTIGIIPQWFSKRRSLASGIAASGSGVGGLIYTLSTNALISRFGVAWTYRTLAVIQFSVNVICAILLRDRNARVRAKIIAIDPKLFKLYHYWLFLGWAALSVMGFMVLLLSLDDYSRSIGLSSQQGSDVAALLNLGQAFGRPLVGHFSDVIGRMNMAAFATLLTSFLCLLLWVFAKSFGLLIFFSLSAGAVFGTFWTVVGPLGAEVVSLQDLPSCLTVMWLVCSIPAAFGEPIGLVLRKKGVNTYLDPQLFTGFMYFGAAIFMLLLRTWKISAIKSIELPGAVVTDRPEDRGVSGAQTGVKTPKHAIKLLGIGGSGARWKRVVAAIASPSCCHRSINFDS</sequence>
<feature type="non-terminal residue" evidence="4">
    <location>
        <position position="1"/>
    </location>
</feature>
<feature type="transmembrane region" description="Helical" evidence="3">
    <location>
        <begin position="224"/>
        <end position="248"/>
    </location>
</feature>
<dbReference type="Gene3D" id="1.20.1250.20">
    <property type="entry name" value="MFS general substrate transporter like domains"/>
    <property type="match status" value="2"/>
</dbReference>
<feature type="transmembrane region" description="Helical" evidence="3">
    <location>
        <begin position="183"/>
        <end position="203"/>
    </location>
</feature>
<feature type="transmembrane region" description="Helical" evidence="3">
    <location>
        <begin position="385"/>
        <end position="405"/>
    </location>
</feature>
<dbReference type="Pfam" id="PF07690">
    <property type="entry name" value="MFS_1"/>
    <property type="match status" value="1"/>
</dbReference>
<protein>
    <recommendedName>
        <fullName evidence="6">Major facilitator superfamily (MFS) profile domain-containing protein</fullName>
    </recommendedName>
</protein>
<dbReference type="PANTHER" id="PTHR11360">
    <property type="entry name" value="MONOCARBOXYLATE TRANSPORTER"/>
    <property type="match status" value="1"/>
</dbReference>
<evidence type="ECO:0000256" key="1">
    <source>
        <dbReference type="ARBA" id="ARBA00004141"/>
    </source>
</evidence>
<dbReference type="AlphaFoldDB" id="A0A3E2H7B4"/>
<feature type="transmembrane region" description="Helical" evidence="3">
    <location>
        <begin position="354"/>
        <end position="373"/>
    </location>
</feature>
<evidence type="ECO:0008006" key="6">
    <source>
        <dbReference type="Google" id="ProtNLM"/>
    </source>
</evidence>
<feature type="transmembrane region" description="Helical" evidence="3">
    <location>
        <begin position="152"/>
        <end position="171"/>
    </location>
</feature>
<dbReference type="InterPro" id="IPR011701">
    <property type="entry name" value="MFS"/>
</dbReference>
<dbReference type="GO" id="GO:0022857">
    <property type="term" value="F:transmembrane transporter activity"/>
    <property type="evidence" value="ECO:0007669"/>
    <property type="project" value="InterPro"/>
</dbReference>
<dbReference type="OMA" id="FWNNAHH"/>